<evidence type="ECO:0000256" key="4">
    <source>
        <dbReference type="SAM" id="Phobius"/>
    </source>
</evidence>
<gene>
    <name evidence="5" type="primary">yfkQ_2</name>
    <name evidence="6" type="ORF">ADS79_12470</name>
    <name evidence="5" type="ORF">BRE01_40150</name>
</gene>
<comment type="similarity">
    <text evidence="1">Belongs to the GerABKA family.</text>
</comment>
<name>A0A0K9YVH7_9BACL</name>
<dbReference type="OrthoDB" id="1726708at2"/>
<feature type="region of interest" description="Disordered" evidence="3">
    <location>
        <begin position="510"/>
        <end position="534"/>
    </location>
</feature>
<dbReference type="EMBL" id="BJON01000015">
    <property type="protein sequence ID" value="GED70313.1"/>
    <property type="molecule type" value="Genomic_DNA"/>
</dbReference>
<accession>A0A0K9YVH7</accession>
<evidence type="ECO:0000256" key="2">
    <source>
        <dbReference type="ARBA" id="ARBA00023136"/>
    </source>
</evidence>
<evidence type="ECO:0000256" key="3">
    <source>
        <dbReference type="SAM" id="MobiDB-lite"/>
    </source>
</evidence>
<dbReference type="GO" id="GO:0016020">
    <property type="term" value="C:membrane"/>
    <property type="evidence" value="ECO:0007669"/>
    <property type="project" value="InterPro"/>
</dbReference>
<dbReference type="RefSeq" id="WP_049738706.1">
    <property type="nucleotide sequence ID" value="NZ_BJON01000015.1"/>
</dbReference>
<dbReference type="PATRIC" id="fig|54915.3.peg.1473"/>
<reference evidence="5 8" key="3">
    <citation type="submission" date="2019-06" db="EMBL/GenBank/DDBJ databases">
        <title>Whole genome shotgun sequence of Brevibacillus reuszeri NBRC 15719.</title>
        <authorList>
            <person name="Hosoyama A."/>
            <person name="Uohara A."/>
            <person name="Ohji S."/>
            <person name="Ichikawa N."/>
        </authorList>
    </citation>
    <scope>NUCLEOTIDE SEQUENCE [LARGE SCALE GENOMIC DNA]</scope>
    <source>
        <strain evidence="5 8">NBRC 15719</strain>
    </source>
</reference>
<feature type="transmembrane region" description="Helical" evidence="4">
    <location>
        <begin position="309"/>
        <end position="328"/>
    </location>
</feature>
<evidence type="ECO:0000256" key="1">
    <source>
        <dbReference type="ARBA" id="ARBA00005278"/>
    </source>
</evidence>
<dbReference type="AlphaFoldDB" id="A0A0K9YVH7"/>
<evidence type="ECO:0000313" key="5">
    <source>
        <dbReference type="EMBL" id="GED70313.1"/>
    </source>
</evidence>
<feature type="transmembrane region" description="Helical" evidence="4">
    <location>
        <begin position="267"/>
        <end position="288"/>
    </location>
</feature>
<feature type="transmembrane region" description="Helical" evidence="4">
    <location>
        <begin position="378"/>
        <end position="398"/>
    </location>
</feature>
<dbReference type="PANTHER" id="PTHR22550:SF5">
    <property type="entry name" value="LEUCINE ZIPPER PROTEIN 4"/>
    <property type="match status" value="1"/>
</dbReference>
<sequence>MDFKRKDKTKELIESIDACSLTDLEGIPIFPKIEDNTAFLKKLFADCSDFVIREFKQKNSVVAIAVFVDGLIDTAEVNQALKALMVLEDGDENVRIIEEKLLPVSQITRVNEYKQLLQAVLSGDTAIVVEGNKEALTLGIRGAEKRSVNEPEGEAVVRGPREGFIENIRTNTSMLRRKLKTPRLKMKSAVVGRETNTNLVIAYLDGIADPEVVEEVSRRIDRIDIDAVLESGYVEELIQDSTYSPFPQVMYSERPDTVAAALLEGRVAIFVDGTPMVLIVPTTFFMLMQANEDYFERFQMATLVRWLRYLFLIISLVTPAVYVAITTYHQQMLPTTLLLSIAAAREAIPFPAIVEALIMEVAFEALREAGIRLPKTVGQAVSILGALVVGQAAVQAGIVSAPMVIVVSITGIASFTIPHFNAAIALRMLRFPLMIIASILGIYGILVMALIILGHMANLRSFGVPYLSPLAPMSVGDLKDTLIRAPWSNNEKRPSFLGVQNARRMDTGFADQLQSRGGGKGTVGRSSSNEEGKT</sequence>
<comment type="caution">
    <text evidence="6">The sequence shown here is derived from an EMBL/GenBank/DDBJ whole genome shotgun (WGS) entry which is preliminary data.</text>
</comment>
<dbReference type="PIRSF" id="PIRSF005690">
    <property type="entry name" value="GerBA"/>
    <property type="match status" value="1"/>
</dbReference>
<dbReference type="PANTHER" id="PTHR22550">
    <property type="entry name" value="SPORE GERMINATION PROTEIN"/>
    <property type="match status" value="1"/>
</dbReference>
<dbReference type="GO" id="GO:0009847">
    <property type="term" value="P:spore germination"/>
    <property type="evidence" value="ECO:0007669"/>
    <property type="project" value="InterPro"/>
</dbReference>
<reference evidence="7" key="1">
    <citation type="submission" date="2015-07" db="EMBL/GenBank/DDBJ databases">
        <title>Genome sequencing project for genomic taxonomy and phylogenomics of Bacillus-like bacteria.</title>
        <authorList>
            <person name="Liu B."/>
            <person name="Wang J."/>
            <person name="Zhu Y."/>
            <person name="Liu G."/>
            <person name="Chen Q."/>
            <person name="Chen Z."/>
            <person name="Lan J."/>
            <person name="Che J."/>
            <person name="Ge C."/>
            <person name="Shi H."/>
            <person name="Pan Z."/>
            <person name="Liu X."/>
        </authorList>
    </citation>
    <scope>NUCLEOTIDE SEQUENCE [LARGE SCALE GENOMIC DNA]</scope>
    <source>
        <strain evidence="7">DSM 9887</strain>
    </source>
</reference>
<keyword evidence="4" id="KW-1133">Transmembrane helix</keyword>
<evidence type="ECO:0000313" key="8">
    <source>
        <dbReference type="Proteomes" id="UP000319578"/>
    </source>
</evidence>
<dbReference type="Proteomes" id="UP000036834">
    <property type="component" value="Unassembled WGS sequence"/>
</dbReference>
<evidence type="ECO:0000313" key="7">
    <source>
        <dbReference type="Proteomes" id="UP000036834"/>
    </source>
</evidence>
<reference evidence="6" key="2">
    <citation type="submission" date="2015-07" db="EMBL/GenBank/DDBJ databases">
        <title>MeaNS - Measles Nucleotide Surveillance Program.</title>
        <authorList>
            <person name="Tran T."/>
            <person name="Druce J."/>
        </authorList>
    </citation>
    <scope>NUCLEOTIDE SEQUENCE</scope>
    <source>
        <strain evidence="6">DSM 9887</strain>
    </source>
</reference>
<organism evidence="6 7">
    <name type="scientific">Brevibacillus reuszeri</name>
    <dbReference type="NCBI Taxonomy" id="54915"/>
    <lineage>
        <taxon>Bacteria</taxon>
        <taxon>Bacillati</taxon>
        <taxon>Bacillota</taxon>
        <taxon>Bacilli</taxon>
        <taxon>Bacillales</taxon>
        <taxon>Paenibacillaceae</taxon>
        <taxon>Brevibacillus</taxon>
    </lineage>
</organism>
<feature type="transmembrane region" description="Helical" evidence="4">
    <location>
        <begin position="433"/>
        <end position="457"/>
    </location>
</feature>
<dbReference type="InterPro" id="IPR004995">
    <property type="entry name" value="Spore_Ger"/>
</dbReference>
<proteinExistence type="inferred from homology"/>
<dbReference type="Proteomes" id="UP000319578">
    <property type="component" value="Unassembled WGS sequence"/>
</dbReference>
<keyword evidence="8" id="KW-1185">Reference proteome</keyword>
<dbReference type="STRING" id="54915.ADS79_12470"/>
<feature type="transmembrane region" description="Helical" evidence="4">
    <location>
        <begin position="404"/>
        <end position="426"/>
    </location>
</feature>
<keyword evidence="2 4" id="KW-0472">Membrane</keyword>
<keyword evidence="4" id="KW-0812">Transmembrane</keyword>
<evidence type="ECO:0000313" key="6">
    <source>
        <dbReference type="EMBL" id="KNB72657.1"/>
    </source>
</evidence>
<protein>
    <submittedName>
        <fullName evidence="5 6">Membrane protein</fullName>
    </submittedName>
</protein>
<dbReference type="InterPro" id="IPR050768">
    <property type="entry name" value="UPF0353/GerABKA_families"/>
</dbReference>
<dbReference type="EMBL" id="LGIQ01000007">
    <property type="protein sequence ID" value="KNB72657.1"/>
    <property type="molecule type" value="Genomic_DNA"/>
</dbReference>
<dbReference type="Pfam" id="PF03323">
    <property type="entry name" value="GerA"/>
    <property type="match status" value="1"/>
</dbReference>